<dbReference type="Proteomes" id="UP000799441">
    <property type="component" value="Unassembled WGS sequence"/>
</dbReference>
<evidence type="ECO:0008006" key="4">
    <source>
        <dbReference type="Google" id="ProtNLM"/>
    </source>
</evidence>
<name>A0A9P4Q2Z9_9PEZI</name>
<protein>
    <recommendedName>
        <fullName evidence="4">Secreted protein</fullName>
    </recommendedName>
</protein>
<dbReference type="EMBL" id="MU003822">
    <property type="protein sequence ID" value="KAF2718580.1"/>
    <property type="molecule type" value="Genomic_DNA"/>
</dbReference>
<evidence type="ECO:0000313" key="2">
    <source>
        <dbReference type="EMBL" id="KAF2718580.1"/>
    </source>
</evidence>
<keyword evidence="1" id="KW-0732">Signal</keyword>
<gene>
    <name evidence="2" type="ORF">K431DRAFT_287470</name>
</gene>
<evidence type="ECO:0000313" key="3">
    <source>
        <dbReference type="Proteomes" id="UP000799441"/>
    </source>
</evidence>
<accession>A0A9P4Q2Z9</accession>
<feature type="chain" id="PRO_5040405506" description="Secreted protein" evidence="1">
    <location>
        <begin position="21"/>
        <end position="73"/>
    </location>
</feature>
<evidence type="ECO:0000256" key="1">
    <source>
        <dbReference type="SAM" id="SignalP"/>
    </source>
</evidence>
<sequence length="73" mass="8033">MHKRASLSLSLSLFLSLRLALPSPLPSSLCPSSGPLLMASFRARSWSMGKSDTHAFYTGHVNGFMHHCSDRLM</sequence>
<feature type="signal peptide" evidence="1">
    <location>
        <begin position="1"/>
        <end position="20"/>
    </location>
</feature>
<proteinExistence type="predicted"/>
<keyword evidence="3" id="KW-1185">Reference proteome</keyword>
<organism evidence="2 3">
    <name type="scientific">Polychaeton citri CBS 116435</name>
    <dbReference type="NCBI Taxonomy" id="1314669"/>
    <lineage>
        <taxon>Eukaryota</taxon>
        <taxon>Fungi</taxon>
        <taxon>Dikarya</taxon>
        <taxon>Ascomycota</taxon>
        <taxon>Pezizomycotina</taxon>
        <taxon>Dothideomycetes</taxon>
        <taxon>Dothideomycetidae</taxon>
        <taxon>Capnodiales</taxon>
        <taxon>Capnodiaceae</taxon>
        <taxon>Polychaeton</taxon>
    </lineage>
</organism>
<dbReference type="AlphaFoldDB" id="A0A9P4Q2Z9"/>
<comment type="caution">
    <text evidence="2">The sequence shown here is derived from an EMBL/GenBank/DDBJ whole genome shotgun (WGS) entry which is preliminary data.</text>
</comment>
<reference evidence="2" key="1">
    <citation type="journal article" date="2020" name="Stud. Mycol.">
        <title>101 Dothideomycetes genomes: a test case for predicting lifestyles and emergence of pathogens.</title>
        <authorList>
            <person name="Haridas S."/>
            <person name="Albert R."/>
            <person name="Binder M."/>
            <person name="Bloem J."/>
            <person name="Labutti K."/>
            <person name="Salamov A."/>
            <person name="Andreopoulos B."/>
            <person name="Baker S."/>
            <person name="Barry K."/>
            <person name="Bills G."/>
            <person name="Bluhm B."/>
            <person name="Cannon C."/>
            <person name="Castanera R."/>
            <person name="Culley D."/>
            <person name="Daum C."/>
            <person name="Ezra D."/>
            <person name="Gonzalez J."/>
            <person name="Henrissat B."/>
            <person name="Kuo A."/>
            <person name="Liang C."/>
            <person name="Lipzen A."/>
            <person name="Lutzoni F."/>
            <person name="Magnuson J."/>
            <person name="Mondo S."/>
            <person name="Nolan M."/>
            <person name="Ohm R."/>
            <person name="Pangilinan J."/>
            <person name="Park H.-J."/>
            <person name="Ramirez L."/>
            <person name="Alfaro M."/>
            <person name="Sun H."/>
            <person name="Tritt A."/>
            <person name="Yoshinaga Y."/>
            <person name="Zwiers L.-H."/>
            <person name="Turgeon B."/>
            <person name="Goodwin S."/>
            <person name="Spatafora J."/>
            <person name="Crous P."/>
            <person name="Grigoriev I."/>
        </authorList>
    </citation>
    <scope>NUCLEOTIDE SEQUENCE</scope>
    <source>
        <strain evidence="2">CBS 116435</strain>
    </source>
</reference>